<comment type="caution">
    <text evidence="1">The sequence shown here is derived from an EMBL/GenBank/DDBJ whole genome shotgun (WGS) entry which is preliminary data.</text>
</comment>
<organism evidence="1 2">
    <name type="scientific">Halobium salinum</name>
    <dbReference type="NCBI Taxonomy" id="1364940"/>
    <lineage>
        <taxon>Archaea</taxon>
        <taxon>Methanobacteriati</taxon>
        <taxon>Methanobacteriota</taxon>
        <taxon>Stenosarchaea group</taxon>
        <taxon>Halobacteria</taxon>
        <taxon>Halobacteriales</taxon>
        <taxon>Haloferacaceae</taxon>
        <taxon>Halobium</taxon>
    </lineage>
</organism>
<dbReference type="EMBL" id="JBHSDS010000002">
    <property type="protein sequence ID" value="MFC4356581.1"/>
    <property type="molecule type" value="Genomic_DNA"/>
</dbReference>
<sequence>MERYDLLYRLYDEFDTKALRELQDFVDLFPPVDSRVALDHWQDASDELESRKDEIRAEFAYGGTFADIAARADREAAFTAQDLYAKYGRDVNALVLDVDETLRSAGGTDNEIPRDTLHAMTEFHEAGVPIVVCTGQTLENVKGFAIQGLGSELVHSGSLSIVYEAGTGVFTPGHGADTKQLLYEDLDEDVRGVFDAIRARVLPDAPEDLRRSVHLQGNEFNVTLKPNFDVGSPRAAEVIDAGLVYLMDLLAEAVEGVVGDAVAEDDPSTTALVRAYYADADPEVREVLESEGAVPDATVEQVPAELDSLLDRIDVAYYHADAAEVGSLELNKVVGVEAALDVLGVDDPFVLVMGDSKSDLRVMRWAAEGNRGIAAAPEHASEDVLDHVVSTDELVYDRGEAADVLRTAYVLNSLSKLS</sequence>
<dbReference type="InterPro" id="IPR036412">
    <property type="entry name" value="HAD-like_sf"/>
</dbReference>
<dbReference type="AlphaFoldDB" id="A0ABD5P773"/>
<keyword evidence="1" id="KW-0378">Hydrolase</keyword>
<keyword evidence="2" id="KW-1185">Reference proteome</keyword>
<evidence type="ECO:0000313" key="1">
    <source>
        <dbReference type="EMBL" id="MFC4356581.1"/>
    </source>
</evidence>
<dbReference type="RefSeq" id="WP_267625017.1">
    <property type="nucleotide sequence ID" value="NZ_JAODIW010000010.1"/>
</dbReference>
<dbReference type="PANTHER" id="PTHR10000">
    <property type="entry name" value="PHOSPHOSERINE PHOSPHATASE"/>
    <property type="match status" value="1"/>
</dbReference>
<dbReference type="SUPFAM" id="SSF56784">
    <property type="entry name" value="HAD-like"/>
    <property type="match status" value="1"/>
</dbReference>
<dbReference type="Proteomes" id="UP001595921">
    <property type="component" value="Unassembled WGS sequence"/>
</dbReference>
<dbReference type="EC" id="3.1.3.-" evidence="1"/>
<proteinExistence type="predicted"/>
<dbReference type="InterPro" id="IPR023214">
    <property type="entry name" value="HAD_sf"/>
</dbReference>
<dbReference type="Gene3D" id="3.40.50.1000">
    <property type="entry name" value="HAD superfamily/HAD-like"/>
    <property type="match status" value="1"/>
</dbReference>
<dbReference type="PANTHER" id="PTHR10000:SF8">
    <property type="entry name" value="HAD SUPERFAMILY HYDROLASE-LIKE, TYPE 3"/>
    <property type="match status" value="1"/>
</dbReference>
<accession>A0ABD5P773</accession>
<reference evidence="1 2" key="1">
    <citation type="journal article" date="2019" name="Int. J. Syst. Evol. Microbiol.">
        <title>The Global Catalogue of Microorganisms (GCM) 10K type strain sequencing project: providing services to taxonomists for standard genome sequencing and annotation.</title>
        <authorList>
            <consortium name="The Broad Institute Genomics Platform"/>
            <consortium name="The Broad Institute Genome Sequencing Center for Infectious Disease"/>
            <person name="Wu L."/>
            <person name="Ma J."/>
        </authorList>
    </citation>
    <scope>NUCLEOTIDE SEQUENCE [LARGE SCALE GENOMIC DNA]</scope>
    <source>
        <strain evidence="1 2">CGMCC 1.12553</strain>
    </source>
</reference>
<dbReference type="GO" id="GO:0016791">
    <property type="term" value="F:phosphatase activity"/>
    <property type="evidence" value="ECO:0007669"/>
    <property type="project" value="UniProtKB-ARBA"/>
</dbReference>
<evidence type="ECO:0000313" key="2">
    <source>
        <dbReference type="Proteomes" id="UP001595921"/>
    </source>
</evidence>
<gene>
    <name evidence="1" type="ORF">ACFO0N_01310</name>
</gene>
<protein>
    <submittedName>
        <fullName evidence="1">HAD family hydrolase</fullName>
        <ecNumber evidence="1">3.1.3.-</ecNumber>
    </submittedName>
</protein>
<name>A0ABD5P773_9EURY</name>